<dbReference type="VEuPathDB" id="TrichDB:TVAG_035800"/>
<name>A2DAQ3_TRIV3</name>
<reference evidence="1" key="1">
    <citation type="submission" date="2006-10" db="EMBL/GenBank/DDBJ databases">
        <authorList>
            <person name="Amadeo P."/>
            <person name="Zhao Q."/>
            <person name="Wortman J."/>
            <person name="Fraser-Liggett C."/>
            <person name="Carlton J."/>
        </authorList>
    </citation>
    <scope>NUCLEOTIDE SEQUENCE</scope>
    <source>
        <strain evidence="1">G3</strain>
    </source>
</reference>
<reference evidence="1" key="2">
    <citation type="journal article" date="2007" name="Science">
        <title>Draft genome sequence of the sexually transmitted pathogen Trichomonas vaginalis.</title>
        <authorList>
            <person name="Carlton J.M."/>
            <person name="Hirt R.P."/>
            <person name="Silva J.C."/>
            <person name="Delcher A.L."/>
            <person name="Schatz M."/>
            <person name="Zhao Q."/>
            <person name="Wortman J.R."/>
            <person name="Bidwell S.L."/>
            <person name="Alsmark U.C.M."/>
            <person name="Besteiro S."/>
            <person name="Sicheritz-Ponten T."/>
            <person name="Noel C.J."/>
            <person name="Dacks J.B."/>
            <person name="Foster P.G."/>
            <person name="Simillion C."/>
            <person name="Van de Peer Y."/>
            <person name="Miranda-Saavedra D."/>
            <person name="Barton G.J."/>
            <person name="Westrop G.D."/>
            <person name="Mueller S."/>
            <person name="Dessi D."/>
            <person name="Fiori P.L."/>
            <person name="Ren Q."/>
            <person name="Paulsen I."/>
            <person name="Zhang H."/>
            <person name="Bastida-Corcuera F.D."/>
            <person name="Simoes-Barbosa A."/>
            <person name="Brown M.T."/>
            <person name="Hayes R.D."/>
            <person name="Mukherjee M."/>
            <person name="Okumura C.Y."/>
            <person name="Schneider R."/>
            <person name="Smith A.J."/>
            <person name="Vanacova S."/>
            <person name="Villalvazo M."/>
            <person name="Haas B.J."/>
            <person name="Pertea M."/>
            <person name="Feldblyum T.V."/>
            <person name="Utterback T.R."/>
            <person name="Shu C.L."/>
            <person name="Osoegawa K."/>
            <person name="de Jong P.J."/>
            <person name="Hrdy I."/>
            <person name="Horvathova L."/>
            <person name="Zubacova Z."/>
            <person name="Dolezal P."/>
            <person name="Malik S.B."/>
            <person name="Logsdon J.M. Jr."/>
            <person name="Henze K."/>
            <person name="Gupta A."/>
            <person name="Wang C.C."/>
            <person name="Dunne R.L."/>
            <person name="Upcroft J.A."/>
            <person name="Upcroft P."/>
            <person name="White O."/>
            <person name="Salzberg S.L."/>
            <person name="Tang P."/>
            <person name="Chiu C.-H."/>
            <person name="Lee Y.-S."/>
            <person name="Embley T.M."/>
            <person name="Coombs G.H."/>
            <person name="Mottram J.C."/>
            <person name="Tachezy J."/>
            <person name="Fraser-Liggett C.M."/>
            <person name="Johnson P.J."/>
        </authorList>
    </citation>
    <scope>NUCLEOTIDE SEQUENCE [LARGE SCALE GENOMIC DNA]</scope>
    <source>
        <strain evidence="1">G3</strain>
    </source>
</reference>
<dbReference type="RefSeq" id="XP_001583542.1">
    <property type="nucleotide sequence ID" value="XM_001583492.1"/>
</dbReference>
<protein>
    <submittedName>
        <fullName evidence="1">Uncharacterized protein</fullName>
    </submittedName>
</protein>
<keyword evidence="2" id="KW-1185">Reference proteome</keyword>
<proteinExistence type="predicted"/>
<organism evidence="1 2">
    <name type="scientific">Trichomonas vaginalis (strain ATCC PRA-98 / G3)</name>
    <dbReference type="NCBI Taxonomy" id="412133"/>
    <lineage>
        <taxon>Eukaryota</taxon>
        <taxon>Metamonada</taxon>
        <taxon>Parabasalia</taxon>
        <taxon>Trichomonadida</taxon>
        <taxon>Trichomonadidae</taxon>
        <taxon>Trichomonas</taxon>
    </lineage>
</organism>
<dbReference type="EMBL" id="DS113183">
    <property type="protein sequence ID" value="EAY22556.1"/>
    <property type="molecule type" value="Genomic_DNA"/>
</dbReference>
<dbReference type="VEuPathDB" id="TrichDB:TVAGG3_0812200"/>
<sequence>MELSPRSYYFVSLNENAISCEAIRQLCFGKILFAIEFLQNLTKISAKAICHKLAHSKEPLQFVHTHELPSPDHFNWAASKISEYFGNQSKFASELIVLYELKTQKFIEFTKLYDFITASMYKNEITLTFLRNLYNKSRNLFIYLVKHFPNIYSGFDSSDIMNSLPQFDYTVINLISEELTLVKASVDIPENLFPAHLIIMQSALECQNPNLIRNVQDLLGASDIISSHPILNNIQITIAGKQHVDDLFLQPLNNYLEHFQFQAAKDYTSRHPVYLVASYILKIPKFISNRPFLESTISEVMQIPNTPPKFSAFLQYIQNDLLITNNFSQLLGQRISLEDLSLRSLPYISKPIIDTFTIANVKFLKTAQSFCIPNCDIEFYFFASFLILHNILTNFDKAFIRETLMYIDDPQIHKSILVDIFSLIFLKDDKNGFVFPLDKVIGILEILNEYSLNPCKKYIKQGLHKAKYFEDFKETYQLFLPAESLIHPLLVRKEYDKARSISQHNQDIIDFIELNESINSYINNLVSFPKFSSEKTLEKFNLEIGLSLGLKENLKKIQDKTYATLIEERMNNNSVECIQPCSKQIKGAKNFDKIFQSPNFVLTNSFERIGNRKSLNEFIDFVNVYINVGATTPGGFKSINVKNTLHFLIQNGKFDLAIEFAGVNRIDFFHLLFVSYRANEQIIKLISPMFPLASFTMALCSMSREELIKYKDIIIPKNPSKQVLSLFEKKISENLPKQKPNLVDLILENRPELDDYLYNADIKELKEAVLYVKNHIPLSKFSVLLDFVCCFTTDSEIQNLRTIVMFLGQLDDPPQSFIDAVDSVNVERRIRDLITKQKYSSSRKLSEYCNSIDFYVKYVTNEIEELINNNKSIIEIMKASNGLHHKILSSISKMKYKIRFEIIKSSVELMNDEEISKEYDILKVFLFLPVTKRPPKPSISDIISLLTEKSDLQELERLASNFDLDFSVFVQQITMKAFSIIQAYGDNISLPLLVPLLSSLMDLLENFSSFSIHCHKFGDSFLPVVALLSDYVVIDCLEHESFCCLVLIHFRVFIKRIQKLASDSIKPEFDTILDSLKIVDSLQNISFFAKYNKTYFCNNQLSDKYCQEMYNLLSKEEYVEESLMYIRKFFYSSPNYFFLLLKLHQYELAREYFNSNIKKELKKNFSLQSNEFISNLFWAIKSPFVVDEEYLKNPNIFDMPKSFTSQIQMYIDSKTPAFFPSSTSECAFYQQETFGLTESLAFTTTCGSFESSFKVLFSKKLECNLFLYGILIPSLNTGKFDQMIEFLNKYDEYLENSNEALNYAIIWSRNRDMYRLTYELDILSGDYEDAISMVEILYSIETKTEVRKRILDKAVNEIPREVLSYQKIDYQIKFLALVKDKGISIKNEHHMFGSNIGRTLALLIENKQQQFALTAATDLRIDPTETCSILAKKYNLSKSKAFISFLQQFCKENVYENWITAFLKSMNESHKNSDTVHKLITNEIKNNKFKCHLLILFGFTDEARKIAVDGRYEEFIQLLSY</sequence>
<evidence type="ECO:0000313" key="2">
    <source>
        <dbReference type="Proteomes" id="UP000001542"/>
    </source>
</evidence>
<evidence type="ECO:0000313" key="1">
    <source>
        <dbReference type="EMBL" id="EAY22556.1"/>
    </source>
</evidence>
<dbReference type="KEGG" id="tva:5468112"/>
<gene>
    <name evidence="1" type="ORF">TVAG_035800</name>
</gene>
<dbReference type="Proteomes" id="UP000001542">
    <property type="component" value="Unassembled WGS sequence"/>
</dbReference>
<accession>A2DAQ3</accession>
<dbReference type="OrthoDB" id="1936617at2759"/>
<dbReference type="InParanoid" id="A2DAQ3"/>